<evidence type="ECO:0000313" key="3">
    <source>
        <dbReference type="EMBL" id="MET3616063.1"/>
    </source>
</evidence>
<dbReference type="PIRSF" id="PIRSF001439">
    <property type="entry name" value="CryM"/>
    <property type="match status" value="1"/>
</dbReference>
<dbReference type="Proteomes" id="UP001549047">
    <property type="component" value="Unassembled WGS sequence"/>
</dbReference>
<dbReference type="EC" id="4.3.1.12" evidence="3"/>
<reference evidence="3 4" key="1">
    <citation type="submission" date="2024-06" db="EMBL/GenBank/DDBJ databases">
        <title>Genomic Encyclopedia of Type Strains, Phase IV (KMG-IV): sequencing the most valuable type-strain genomes for metagenomic binning, comparative biology and taxonomic classification.</title>
        <authorList>
            <person name="Goeker M."/>
        </authorList>
    </citation>
    <scope>NUCLEOTIDE SEQUENCE [LARGE SCALE GENOMIC DNA]</scope>
    <source>
        <strain evidence="3 4">DSM 29780</strain>
    </source>
</reference>
<keyword evidence="2" id="KW-0520">NAD</keyword>
<dbReference type="InterPro" id="IPR003462">
    <property type="entry name" value="ODC_Mu_crystall"/>
</dbReference>
<comment type="similarity">
    <text evidence="1">Belongs to the ornithine cyclodeaminase/mu-crystallin family.</text>
</comment>
<evidence type="ECO:0000256" key="1">
    <source>
        <dbReference type="ARBA" id="ARBA00008903"/>
    </source>
</evidence>
<evidence type="ECO:0000313" key="4">
    <source>
        <dbReference type="Proteomes" id="UP001549047"/>
    </source>
</evidence>
<sequence>MLILDETEVRNTTAFPELVEAVRTMFASDCRMPTRHHHSLRVPDEPDATLLLMPAWTEGLYMGVKIVSVFPGNVRRSLPSVSGTYLLSSALTGQNLAIIDGAELTARRTAASSALAARFLSRADAKTLLVCGTGRLSLNLIEAHCSQRPIETVLVWGRSAEKAAETVKLASRLHGNVSVASDLEAAVREADIISCGTLSDTAIVKGAWLKPGSHLDLIGAFTPTMRECDDDAVLRASLFVDTYDGALSEGGDLVQPLRAGLIGRDAIKADLAALSRGDHAGRSSAEEITLFKSVGAALEDLAGAILAFETSTRLVQSDG</sequence>
<evidence type="ECO:0000256" key="2">
    <source>
        <dbReference type="ARBA" id="ARBA00023027"/>
    </source>
</evidence>
<dbReference type="Pfam" id="PF02423">
    <property type="entry name" value="OCD_Mu_crystall"/>
    <property type="match status" value="1"/>
</dbReference>
<keyword evidence="4" id="KW-1185">Reference proteome</keyword>
<keyword evidence="3" id="KW-0456">Lyase</keyword>
<dbReference type="GO" id="GO:0008473">
    <property type="term" value="F:ornithine cyclodeaminase activity"/>
    <property type="evidence" value="ECO:0007669"/>
    <property type="project" value="UniProtKB-EC"/>
</dbReference>
<dbReference type="PANTHER" id="PTHR13812:SF19">
    <property type="entry name" value="KETIMINE REDUCTASE MU-CRYSTALLIN"/>
    <property type="match status" value="1"/>
</dbReference>
<dbReference type="RefSeq" id="WP_354558524.1">
    <property type="nucleotide sequence ID" value="NZ_JBEPMB010000012.1"/>
</dbReference>
<dbReference type="EMBL" id="JBEPMB010000012">
    <property type="protein sequence ID" value="MET3616063.1"/>
    <property type="molecule type" value="Genomic_DNA"/>
</dbReference>
<dbReference type="Gene3D" id="3.30.1780.10">
    <property type="entry name" value="ornithine cyclodeaminase, domain 1"/>
    <property type="match status" value="1"/>
</dbReference>
<dbReference type="NCBIfam" id="NF004793">
    <property type="entry name" value="PRK06141.1"/>
    <property type="match status" value="1"/>
</dbReference>
<gene>
    <name evidence="3" type="ORF">ABID16_004412</name>
</gene>
<dbReference type="InterPro" id="IPR023401">
    <property type="entry name" value="ODC_N"/>
</dbReference>
<dbReference type="PANTHER" id="PTHR13812">
    <property type="entry name" value="KETIMINE REDUCTASE MU-CRYSTALLIN"/>
    <property type="match status" value="1"/>
</dbReference>
<dbReference type="InterPro" id="IPR036291">
    <property type="entry name" value="NAD(P)-bd_dom_sf"/>
</dbReference>
<proteinExistence type="inferred from homology"/>
<name>A0ABV2J5M4_9HYPH</name>
<comment type="caution">
    <text evidence="3">The sequence shown here is derived from an EMBL/GenBank/DDBJ whole genome shotgun (WGS) entry which is preliminary data.</text>
</comment>
<organism evidence="3 4">
    <name type="scientific">Rhizobium aquaticum</name>
    <dbReference type="NCBI Taxonomy" id="1549636"/>
    <lineage>
        <taxon>Bacteria</taxon>
        <taxon>Pseudomonadati</taxon>
        <taxon>Pseudomonadota</taxon>
        <taxon>Alphaproteobacteria</taxon>
        <taxon>Hyphomicrobiales</taxon>
        <taxon>Rhizobiaceae</taxon>
        <taxon>Rhizobium/Agrobacterium group</taxon>
        <taxon>Rhizobium</taxon>
    </lineage>
</organism>
<dbReference type="SUPFAM" id="SSF51735">
    <property type="entry name" value="NAD(P)-binding Rossmann-fold domains"/>
    <property type="match status" value="1"/>
</dbReference>
<protein>
    <submittedName>
        <fullName evidence="3">Ornithine cyclodeaminase</fullName>
        <ecNumber evidence="3">4.3.1.12</ecNumber>
    </submittedName>
</protein>
<dbReference type="Gene3D" id="3.40.50.720">
    <property type="entry name" value="NAD(P)-binding Rossmann-like Domain"/>
    <property type="match status" value="1"/>
</dbReference>
<accession>A0ABV2J5M4</accession>